<dbReference type="KEGG" id="pki:111849309"/>
<dbReference type="AlphaFoldDB" id="A0A3B3Q5B0"/>
<comment type="similarity">
    <text evidence="1">Belongs to the class I-like SAM-binding methyltransferase superfamily. EEF2KMT family.</text>
</comment>
<protein>
    <submittedName>
        <fullName evidence="6">Eukaryotic elongation factor 2 lysine methyltransferase</fullName>
    </submittedName>
</protein>
<evidence type="ECO:0000256" key="1">
    <source>
        <dbReference type="ARBA" id="ARBA00005511"/>
    </source>
</evidence>
<evidence type="ECO:0000256" key="2">
    <source>
        <dbReference type="ARBA" id="ARBA00022603"/>
    </source>
</evidence>
<dbReference type="GeneID" id="111849309"/>
<dbReference type="PANTHER" id="PTHR14614">
    <property type="entry name" value="HEPATOCELLULAR CARCINOMA-ASSOCIATED ANTIGEN"/>
    <property type="match status" value="1"/>
</dbReference>
<dbReference type="GO" id="GO:0008168">
    <property type="term" value="F:methyltransferase activity"/>
    <property type="evidence" value="ECO:0007669"/>
    <property type="project" value="UniProtKB-KW"/>
</dbReference>
<dbReference type="SUPFAM" id="SSF53335">
    <property type="entry name" value="S-adenosyl-L-methionine-dependent methyltransferases"/>
    <property type="match status" value="1"/>
</dbReference>
<dbReference type="Ensembl" id="ENSPKIT00000025262.1">
    <property type="protein sequence ID" value="ENSPKIP00000001343.1"/>
    <property type="gene ID" value="ENSPKIG00000019673.1"/>
</dbReference>
<evidence type="ECO:0000256" key="4">
    <source>
        <dbReference type="ARBA" id="ARBA00022691"/>
    </source>
</evidence>
<dbReference type="GO" id="GO:0032259">
    <property type="term" value="P:methylation"/>
    <property type="evidence" value="ECO:0007669"/>
    <property type="project" value="UniProtKB-KW"/>
</dbReference>
<dbReference type="Proteomes" id="UP000261540">
    <property type="component" value="Unplaced"/>
</dbReference>
<reference evidence="6" key="1">
    <citation type="submission" date="2025-08" db="UniProtKB">
        <authorList>
            <consortium name="Ensembl"/>
        </authorList>
    </citation>
    <scope>IDENTIFICATION</scope>
</reference>
<evidence type="ECO:0000313" key="6">
    <source>
        <dbReference type="Ensembl" id="ENSPKIP00000001343.1"/>
    </source>
</evidence>
<dbReference type="CTD" id="196483"/>
<organism evidence="6 7">
    <name type="scientific">Paramormyrops kingsleyae</name>
    <dbReference type="NCBI Taxonomy" id="1676925"/>
    <lineage>
        <taxon>Eukaryota</taxon>
        <taxon>Metazoa</taxon>
        <taxon>Chordata</taxon>
        <taxon>Craniata</taxon>
        <taxon>Vertebrata</taxon>
        <taxon>Euteleostomi</taxon>
        <taxon>Actinopterygii</taxon>
        <taxon>Neopterygii</taxon>
        <taxon>Teleostei</taxon>
        <taxon>Osteoglossocephala</taxon>
        <taxon>Osteoglossomorpha</taxon>
        <taxon>Osteoglossiformes</taxon>
        <taxon>Mormyridae</taxon>
        <taxon>Paramormyrops</taxon>
    </lineage>
</organism>
<evidence type="ECO:0000259" key="5">
    <source>
        <dbReference type="Pfam" id="PF14904"/>
    </source>
</evidence>
<keyword evidence="3" id="KW-0808">Transferase</keyword>
<dbReference type="Gene3D" id="3.40.50.150">
    <property type="entry name" value="Vaccinia Virus protein VP39"/>
    <property type="match status" value="1"/>
</dbReference>
<name>A0A3B3Q5B0_9TELE</name>
<dbReference type="Pfam" id="PF10294">
    <property type="entry name" value="Methyltransf_16"/>
    <property type="match status" value="1"/>
</dbReference>
<dbReference type="RefSeq" id="XP_023677841.1">
    <property type="nucleotide sequence ID" value="XM_023822073.2"/>
</dbReference>
<proteinExistence type="inferred from homology"/>
<dbReference type="GeneTree" id="ENSGT00940000164788"/>
<dbReference type="OrthoDB" id="194386at2759"/>
<dbReference type="GO" id="GO:0032991">
    <property type="term" value="C:protein-containing complex"/>
    <property type="evidence" value="ECO:0007669"/>
    <property type="project" value="TreeGrafter"/>
</dbReference>
<reference evidence="6" key="2">
    <citation type="submission" date="2025-09" db="UniProtKB">
        <authorList>
            <consortium name="Ensembl"/>
        </authorList>
    </citation>
    <scope>IDENTIFICATION</scope>
</reference>
<dbReference type="InterPro" id="IPR029426">
    <property type="entry name" value="FAM86_N"/>
</dbReference>
<dbReference type="PANTHER" id="PTHR14614:SF130">
    <property type="entry name" value="PROTEIN-LYSINE N-METHYLTRANSFERASE EEF2KMT"/>
    <property type="match status" value="1"/>
</dbReference>
<evidence type="ECO:0000256" key="3">
    <source>
        <dbReference type="ARBA" id="ARBA00022679"/>
    </source>
</evidence>
<dbReference type="Pfam" id="PF14904">
    <property type="entry name" value="FAM86"/>
    <property type="match status" value="1"/>
</dbReference>
<keyword evidence="7" id="KW-1185">Reference proteome</keyword>
<dbReference type="InterPro" id="IPR019410">
    <property type="entry name" value="Methyltransf_16"/>
</dbReference>
<feature type="domain" description="FAM86 N-terminal" evidence="5">
    <location>
        <begin position="18"/>
        <end position="106"/>
    </location>
</feature>
<sequence length="329" mass="36733">MNDKNERNHYVDVPTKDNIISGFQVSFFAMRSLAFYPWRSLEMKLQGDGSSDILVEILKQTCFHKLCRKTPPSVKYRRLFLTELIKRHEATGSEPLDDLYCAFADVLGSEDESVCYKSYFLPAGDAISLSESVAAISEGTTGLVTWEAALYLAEWALENALIFKDRSLLELGSGAGLTGVVVCRSCSPARYTFSDCHPCVLRRLRDNVQQNGLGAPGGPHVAVEELDWAAVTDERLQELHADTVIAADVVYDPHIISSLVKLLLRLLRCRVRVPPDIYIASTVRNPDTYDRFKSQLDGAGIRYEVVAGPSSQLFPYSRTSQIELIKLYL</sequence>
<dbReference type="InterPro" id="IPR029063">
    <property type="entry name" value="SAM-dependent_MTases_sf"/>
</dbReference>
<dbReference type="STRING" id="1676925.ENSPKIP00000001343"/>
<keyword evidence="4" id="KW-0949">S-adenosyl-L-methionine</keyword>
<keyword evidence="2" id="KW-0489">Methyltransferase</keyword>
<accession>A0A3B3Q5B0</accession>
<evidence type="ECO:0000313" key="7">
    <source>
        <dbReference type="Proteomes" id="UP000261540"/>
    </source>
</evidence>